<proteinExistence type="inferred from homology"/>
<dbReference type="PANTHER" id="PTHR43327:SF10">
    <property type="entry name" value="STOMATIN-LIKE PROTEIN 2, MITOCHONDRIAL"/>
    <property type="match status" value="1"/>
</dbReference>
<dbReference type="GO" id="GO:0098552">
    <property type="term" value="C:side of membrane"/>
    <property type="evidence" value="ECO:0007669"/>
    <property type="project" value="UniProtKB-ARBA"/>
</dbReference>
<dbReference type="PRINTS" id="PR00721">
    <property type="entry name" value="STOMATIN"/>
</dbReference>
<dbReference type="SUPFAM" id="SSF117892">
    <property type="entry name" value="Band 7/SPFH domain"/>
    <property type="match status" value="1"/>
</dbReference>
<feature type="transmembrane region" description="Helical" evidence="3">
    <location>
        <begin position="7"/>
        <end position="26"/>
    </location>
</feature>
<keyword evidence="3" id="KW-1133">Transmembrane helix</keyword>
<dbReference type="Gene3D" id="3.30.479.30">
    <property type="entry name" value="Band 7 domain"/>
    <property type="match status" value="1"/>
</dbReference>
<evidence type="ECO:0000256" key="1">
    <source>
        <dbReference type="ARBA" id="ARBA00004167"/>
    </source>
</evidence>
<dbReference type="Proteomes" id="UP000196531">
    <property type="component" value="Unassembled WGS sequence"/>
</dbReference>
<dbReference type="CDD" id="cd08829">
    <property type="entry name" value="SPFH_paraslipin"/>
    <property type="match status" value="1"/>
</dbReference>
<dbReference type="FunFam" id="3.30.479.30:FF:000004">
    <property type="entry name" value="Putative membrane protease family, stomatin"/>
    <property type="match status" value="1"/>
</dbReference>
<dbReference type="EMBL" id="MAAO01000008">
    <property type="protein sequence ID" value="OUR95514.1"/>
    <property type="molecule type" value="Genomic_DNA"/>
</dbReference>
<dbReference type="Pfam" id="PF01145">
    <property type="entry name" value="Band_7"/>
    <property type="match status" value="1"/>
</dbReference>
<accession>A0A1Y5F4X4</accession>
<dbReference type="InterPro" id="IPR001107">
    <property type="entry name" value="Band_7"/>
</dbReference>
<protein>
    <submittedName>
        <fullName evidence="5">Paraslipin</fullName>
    </submittedName>
</protein>
<dbReference type="SMART" id="SM00244">
    <property type="entry name" value="PHB"/>
    <property type="match status" value="1"/>
</dbReference>
<comment type="subcellular location">
    <subcellularLocation>
        <location evidence="1">Membrane</location>
        <topology evidence="1">Single-pass membrane protein</topology>
    </subcellularLocation>
</comment>
<evidence type="ECO:0000313" key="5">
    <source>
        <dbReference type="EMBL" id="OUR95514.1"/>
    </source>
</evidence>
<dbReference type="InterPro" id="IPR050710">
    <property type="entry name" value="Band7/mec-2_domain"/>
</dbReference>
<dbReference type="InterPro" id="IPR001972">
    <property type="entry name" value="Stomatin_HflK_fam"/>
</dbReference>
<organism evidence="5 6">
    <name type="scientific">Halobacteriovorax marinus</name>
    <dbReference type="NCBI Taxonomy" id="97084"/>
    <lineage>
        <taxon>Bacteria</taxon>
        <taxon>Pseudomonadati</taxon>
        <taxon>Bdellovibrionota</taxon>
        <taxon>Bacteriovoracia</taxon>
        <taxon>Bacteriovoracales</taxon>
        <taxon>Halobacteriovoraceae</taxon>
        <taxon>Halobacteriovorax</taxon>
    </lineage>
</organism>
<comment type="similarity">
    <text evidence="2">Belongs to the band 7/mec-2 family.</text>
</comment>
<sequence length="307" mass="34312">MRLSMDVLFFNIVIGFIFIYILIALVKSLRLVPARSEYIVERFGKYHLTLKAGFHFLFPFVDNVAYIQDLKEHTIDVPPQRCFTKDEIQVEMDGVIYLQVFDSQKASYGITDFQYAAIQLAQTTTRAIVGTLELDRTFEEREAISGKVVAVLDEAATKWGVKILRFEIKNLVPPESVRQSMEKQVTAERNRRAILQKSVGEKQSLINTSEGLMSELINKSEGEMEKRINEASGKASEILALGEATAESIAKIAMAINAPGGKEAVKLELGQKYIKSLTKLKGNGNKVIMGANLADMKEMLKGLDLDI</sequence>
<reference evidence="6" key="1">
    <citation type="journal article" date="2017" name="Proc. Natl. Acad. Sci. U.S.A.">
        <title>Simulation of Deepwater Horizon oil plume reveals substrate specialization within a complex community of hydrocarbon-degraders.</title>
        <authorList>
            <person name="Hu P."/>
            <person name="Dubinsky E.A."/>
            <person name="Probst A.J."/>
            <person name="Wang J."/>
            <person name="Sieber C.M.K."/>
            <person name="Tom L.M."/>
            <person name="Gardinali P."/>
            <person name="Banfield J.F."/>
            <person name="Atlas R.M."/>
            <person name="Andersen G.L."/>
        </authorList>
    </citation>
    <scope>NUCLEOTIDE SEQUENCE [LARGE SCALE GENOMIC DNA]</scope>
</reference>
<dbReference type="InterPro" id="IPR032435">
    <property type="entry name" value="STML2-like_C"/>
</dbReference>
<dbReference type="GO" id="GO:0005886">
    <property type="term" value="C:plasma membrane"/>
    <property type="evidence" value="ECO:0007669"/>
    <property type="project" value="UniProtKB-ARBA"/>
</dbReference>
<dbReference type="InterPro" id="IPR036013">
    <property type="entry name" value="Band_7/SPFH_dom_sf"/>
</dbReference>
<comment type="caution">
    <text evidence="5">The sequence shown here is derived from an EMBL/GenBank/DDBJ whole genome shotgun (WGS) entry which is preliminary data.</text>
</comment>
<evidence type="ECO:0000259" key="4">
    <source>
        <dbReference type="SMART" id="SM00244"/>
    </source>
</evidence>
<gene>
    <name evidence="5" type="ORF">A9Q84_16915</name>
</gene>
<keyword evidence="3" id="KW-0472">Membrane</keyword>
<dbReference type="Pfam" id="PF16200">
    <property type="entry name" value="Band_7_C"/>
    <property type="match status" value="1"/>
</dbReference>
<evidence type="ECO:0000256" key="3">
    <source>
        <dbReference type="SAM" id="Phobius"/>
    </source>
</evidence>
<feature type="domain" description="Band 7" evidence="4">
    <location>
        <begin position="27"/>
        <end position="185"/>
    </location>
</feature>
<evidence type="ECO:0000313" key="6">
    <source>
        <dbReference type="Proteomes" id="UP000196531"/>
    </source>
</evidence>
<dbReference type="AlphaFoldDB" id="A0A1Y5F4X4"/>
<name>A0A1Y5F4X4_9BACT</name>
<dbReference type="PANTHER" id="PTHR43327">
    <property type="entry name" value="STOMATIN-LIKE PROTEIN 2, MITOCHONDRIAL"/>
    <property type="match status" value="1"/>
</dbReference>
<evidence type="ECO:0000256" key="2">
    <source>
        <dbReference type="ARBA" id="ARBA00008164"/>
    </source>
</evidence>
<keyword evidence="3" id="KW-0812">Transmembrane</keyword>